<name>A0A3M7H6V7_HORWE</name>
<reference evidence="3 4" key="1">
    <citation type="journal article" date="2018" name="BMC Genomics">
        <title>Genomic evidence for intraspecific hybridization in a clonal and extremely halotolerant yeast.</title>
        <authorList>
            <person name="Gostincar C."/>
            <person name="Stajich J.E."/>
            <person name="Zupancic J."/>
            <person name="Zalar P."/>
            <person name="Gunde-Cimerman N."/>
        </authorList>
    </citation>
    <scope>NUCLEOTIDE SEQUENCE [LARGE SCALE GENOMIC DNA]</scope>
    <source>
        <strain evidence="3 4">EXF-10513</strain>
    </source>
</reference>
<dbReference type="Pfam" id="PF23232">
    <property type="entry name" value="AAA_lid_13"/>
    <property type="match status" value="1"/>
</dbReference>
<dbReference type="AlphaFoldDB" id="A0A3M7H6V7"/>
<dbReference type="EMBL" id="QWIO01000099">
    <property type="protein sequence ID" value="RMZ09131.1"/>
    <property type="molecule type" value="Genomic_DNA"/>
</dbReference>
<evidence type="ECO:0000313" key="4">
    <source>
        <dbReference type="Proteomes" id="UP000269539"/>
    </source>
</evidence>
<proteinExistence type="predicted"/>
<dbReference type="SUPFAM" id="SSF52540">
    <property type="entry name" value="P-loop containing nucleoside triphosphate hydrolases"/>
    <property type="match status" value="1"/>
</dbReference>
<dbReference type="Pfam" id="PF00004">
    <property type="entry name" value="AAA"/>
    <property type="match status" value="1"/>
</dbReference>
<dbReference type="Proteomes" id="UP000269539">
    <property type="component" value="Unassembled WGS sequence"/>
</dbReference>
<evidence type="ECO:0000259" key="2">
    <source>
        <dbReference type="SMART" id="SM00382"/>
    </source>
</evidence>
<dbReference type="VEuPathDB" id="FungiDB:BTJ68_06792"/>
<dbReference type="InterPro" id="IPR003959">
    <property type="entry name" value="ATPase_AAA_core"/>
</dbReference>
<feature type="domain" description="AAA+ ATPase" evidence="2">
    <location>
        <begin position="556"/>
        <end position="683"/>
    </location>
</feature>
<comment type="caution">
    <text evidence="3">The sequence shown here is derived from an EMBL/GenBank/DDBJ whole genome shotgun (WGS) entry which is preliminary data.</text>
</comment>
<accession>A0A3M7H6V7</accession>
<dbReference type="GO" id="GO:0016887">
    <property type="term" value="F:ATP hydrolysis activity"/>
    <property type="evidence" value="ECO:0007669"/>
    <property type="project" value="InterPro"/>
</dbReference>
<evidence type="ECO:0000256" key="1">
    <source>
        <dbReference type="SAM" id="MobiDB-lite"/>
    </source>
</evidence>
<gene>
    <name evidence="3" type="ORF">D0864_01572</name>
</gene>
<feature type="region of interest" description="Disordered" evidence="1">
    <location>
        <begin position="414"/>
        <end position="478"/>
    </location>
</feature>
<dbReference type="Pfam" id="PF22942">
    <property type="entry name" value="DUF7025"/>
    <property type="match status" value="1"/>
</dbReference>
<protein>
    <recommendedName>
        <fullName evidence="2">AAA+ ATPase domain-containing protein</fullName>
    </recommendedName>
</protein>
<dbReference type="InterPro" id="IPR027417">
    <property type="entry name" value="P-loop_NTPase"/>
</dbReference>
<dbReference type="InterPro" id="IPR056599">
    <property type="entry name" value="AAA_lid_fung"/>
</dbReference>
<dbReference type="Gene3D" id="3.40.50.300">
    <property type="entry name" value="P-loop containing nucleotide triphosphate hydrolases"/>
    <property type="match status" value="1"/>
</dbReference>
<evidence type="ECO:0000313" key="3">
    <source>
        <dbReference type="EMBL" id="RMZ09131.1"/>
    </source>
</evidence>
<dbReference type="SMART" id="SM00382">
    <property type="entry name" value="AAA"/>
    <property type="match status" value="1"/>
</dbReference>
<sequence>MSSSSSQLSGSDTDQYELSDNEYEISDDLRSIPVLWTLVVSRRSPTGRKHDELLKDDFSAQASPFDLESITQERTPQPPSGNDKVTIASSGNVIEIATNVFDPRRRPRGRAKRRHTMLPIGELSKELRSCQTLGLSVTLRSSLLRSALRSMIEYYPKHGPSSFDNVITIEEPFSILIHHFSKINECADSEENLDHCGGAAHGVVRAHMAILRDFLKPRYEDIQDSINQAVEANAITFDLLWYILRPGIDVYIVTDGDPHVCVVESVSGRTKDPTKPFKEVRKWSIRVWCLDTADGLKMLRRRKCIDIRSFHGMRDMISLPVCPVAVWDALDAGARRAQIFRRNSMYLEGLQKNPNGHMHCFYDGPDIENGGRYRGKIVIDHENSEIDVDNCFVPADDGFARFAKYNNIRLRDQPPIIPKVRRNSQRGRAYTRPKTYSRQRSPTSPASFSSSSENSQPATPNAQSGEEPLYEQKPGPTEMTDHQKLLIWPQAPAFALGTKKWMTISLGHVNRVERSDDSIKNLQLDPSAAQIIKALSMQQDQSGDSWGADFIEGKGAGQIILLHGPPGVGKTYTVEGISEWLRRPLISLSVADIGTTETRVEQELMKWFDLAEAWNAVLLVDEADIFLEQRKNRDLSRNGLVSAFLRRMEYFRGLLFLTTNRVGQIDDAFVSRVHMAIGYERLSPDFRRKIWEGFFRKLERERAGKILVGPSARKFVLHSDEVQKIELNGREIRNALQTAITLAEFESIEAAGDSGEGGATPSSSQIVVVEEDHFRRVLKMSEKFHDYVTAIRREDEIQRAKVRGDRDDYAKVGAADGRSK</sequence>
<dbReference type="PANTHER" id="PTHR46411:SF4">
    <property type="entry name" value="AAA+ ATPASE DOMAIN-CONTAINING PROTEIN"/>
    <property type="match status" value="1"/>
</dbReference>
<dbReference type="InterPro" id="IPR003593">
    <property type="entry name" value="AAA+_ATPase"/>
</dbReference>
<dbReference type="CDD" id="cd19481">
    <property type="entry name" value="RecA-like_protease"/>
    <property type="match status" value="1"/>
</dbReference>
<dbReference type="PANTHER" id="PTHR46411">
    <property type="entry name" value="FAMILY ATPASE, PUTATIVE-RELATED"/>
    <property type="match status" value="1"/>
</dbReference>
<feature type="compositionally biased region" description="Low complexity" evidence="1">
    <location>
        <begin position="441"/>
        <end position="457"/>
    </location>
</feature>
<dbReference type="InterPro" id="IPR054289">
    <property type="entry name" value="DUF7025"/>
</dbReference>
<feature type="compositionally biased region" description="Basic residues" evidence="1">
    <location>
        <begin position="419"/>
        <end position="437"/>
    </location>
</feature>
<dbReference type="GO" id="GO:0005524">
    <property type="term" value="F:ATP binding"/>
    <property type="evidence" value="ECO:0007669"/>
    <property type="project" value="InterPro"/>
</dbReference>
<organism evidence="3 4">
    <name type="scientific">Hortaea werneckii</name>
    <name type="common">Black yeast</name>
    <name type="synonym">Cladosporium werneckii</name>
    <dbReference type="NCBI Taxonomy" id="91943"/>
    <lineage>
        <taxon>Eukaryota</taxon>
        <taxon>Fungi</taxon>
        <taxon>Dikarya</taxon>
        <taxon>Ascomycota</taxon>
        <taxon>Pezizomycotina</taxon>
        <taxon>Dothideomycetes</taxon>
        <taxon>Dothideomycetidae</taxon>
        <taxon>Mycosphaerellales</taxon>
        <taxon>Teratosphaeriaceae</taxon>
        <taxon>Hortaea</taxon>
    </lineage>
</organism>